<proteinExistence type="predicted"/>
<dbReference type="OrthoDB" id="1261924at2"/>
<dbReference type="AlphaFoldDB" id="A0A1Z3VYW4"/>
<protein>
    <submittedName>
        <fullName evidence="1">Uncharacterized protein</fullName>
    </submittedName>
</protein>
<dbReference type="RefSeq" id="WP_027372678.1">
    <property type="nucleotide sequence ID" value="NZ_CP022058.2"/>
</dbReference>
<accession>A0A1Z3VYW4</accession>
<name>A0A1Z3VYW4_CHRID</name>
<dbReference type="KEGG" id="cio:CEQ15_03910"/>
<evidence type="ECO:0000313" key="2">
    <source>
        <dbReference type="Proteomes" id="UP000269015"/>
    </source>
</evidence>
<organism evidence="1 2">
    <name type="scientific">Chryseobacterium indologenes</name>
    <name type="common">Flavobacterium indologenes</name>
    <dbReference type="NCBI Taxonomy" id="253"/>
    <lineage>
        <taxon>Bacteria</taxon>
        <taxon>Pseudomonadati</taxon>
        <taxon>Bacteroidota</taxon>
        <taxon>Flavobacteriia</taxon>
        <taxon>Flavobacteriales</taxon>
        <taxon>Weeksellaceae</taxon>
        <taxon>Chryseobacterium group</taxon>
        <taxon>Chryseobacterium</taxon>
    </lineage>
</organism>
<reference evidence="1 2" key="1">
    <citation type="submission" date="2018-11" db="EMBL/GenBank/DDBJ databases">
        <title>Proposal to divide the Flavobacteriaceae and reorganize its genera based on Amino Acid Identity values calculated from whole genome sequences.</title>
        <authorList>
            <person name="Nicholson A.C."/>
            <person name="Gulvik C.A."/>
            <person name="Whitney A.M."/>
            <person name="Humrighouse B.W."/>
            <person name="Bell M."/>
            <person name="Holmes B."/>
            <person name="Steigerwalt A.G."/>
            <person name="Villarma A."/>
            <person name="Sheth M."/>
            <person name="Batra D."/>
            <person name="Pryor J."/>
            <person name="Bernardet J.-F."/>
            <person name="Hugo C."/>
            <person name="Kampfer P."/>
            <person name="Newman J."/>
            <person name="McQuiston J.R."/>
        </authorList>
    </citation>
    <scope>NUCLEOTIDE SEQUENCE [LARGE SCALE GENOMIC DNA]</scope>
    <source>
        <strain evidence="1 2">H5559</strain>
    </source>
</reference>
<evidence type="ECO:0000313" key="1">
    <source>
        <dbReference type="EMBL" id="AZB16408.1"/>
    </source>
</evidence>
<dbReference type="Proteomes" id="UP000269015">
    <property type="component" value="Chromosome"/>
</dbReference>
<dbReference type="EMBL" id="CP033930">
    <property type="protein sequence ID" value="AZB16408.1"/>
    <property type="molecule type" value="Genomic_DNA"/>
</dbReference>
<dbReference type="GeneID" id="56897177"/>
<sequence length="111" mass="12333">MVHLTLQSVEQCITAAYNKFLTGQGGNITCATTDNGNVVIQTVIRGDQFDCGFAGYDMNRNDKAGLRNWCTTHPGGGWVFGFRDTDPAHPDNVNVILRTPALFFNFHVYLY</sequence>
<gene>
    <name evidence="1" type="ORF">EG352_00715</name>
</gene>